<dbReference type="EMBL" id="JAWZVU010000120">
    <property type="protein sequence ID" value="MDX7722253.1"/>
    <property type="molecule type" value="Genomic_DNA"/>
</dbReference>
<name>A0AAW9F8H1_AERCA</name>
<dbReference type="AlphaFoldDB" id="A0AAW9F8H1"/>
<evidence type="ECO:0000313" key="2">
    <source>
        <dbReference type="Proteomes" id="UP001277183"/>
    </source>
</evidence>
<dbReference type="Proteomes" id="UP001277183">
    <property type="component" value="Unassembled WGS sequence"/>
</dbReference>
<proteinExistence type="predicted"/>
<comment type="caution">
    <text evidence="1">The sequence shown here is derived from an EMBL/GenBank/DDBJ whole genome shotgun (WGS) entry which is preliminary data.</text>
</comment>
<accession>A0AAW9F8H1</accession>
<organism evidence="1 2">
    <name type="scientific">Aeromonas caviae</name>
    <name type="common">Aeromonas punctata</name>
    <dbReference type="NCBI Taxonomy" id="648"/>
    <lineage>
        <taxon>Bacteria</taxon>
        <taxon>Pseudomonadati</taxon>
        <taxon>Pseudomonadota</taxon>
        <taxon>Gammaproteobacteria</taxon>
        <taxon>Aeromonadales</taxon>
        <taxon>Aeromonadaceae</taxon>
        <taxon>Aeromonas</taxon>
    </lineage>
</organism>
<sequence>MADLEASFKQAIGIKFRRFPVNLPTLHHNIEQVNISRHQAYQSTQVTGPRLALGSRDMPKNAINQESLREEYEDLATQLKRVGLPATISVEPKLGLTGSIGELLTLSVSTTDLYDYAGIDRVQKRTFTGEQFRSRIRPRGDTAGYRGRFGLLLLDQYSQDNIVEANKQADRPQRLDAIGARIELPIEMAFALYRRPGTADELNPA</sequence>
<gene>
    <name evidence="1" type="ORF">SJS77_17630</name>
</gene>
<dbReference type="RefSeq" id="WP_319886812.1">
    <property type="nucleotide sequence ID" value="NZ_JAWZVU010000120.1"/>
</dbReference>
<evidence type="ECO:0000313" key="1">
    <source>
        <dbReference type="EMBL" id="MDX7722253.1"/>
    </source>
</evidence>
<protein>
    <submittedName>
        <fullName evidence="1">Uncharacterized protein</fullName>
    </submittedName>
</protein>
<reference evidence="1" key="1">
    <citation type="submission" date="2023-11" db="EMBL/GenBank/DDBJ databases">
        <title>WGS of Aeromonas in Northern Israel.</title>
        <authorList>
            <person name="Hershko Y."/>
        </authorList>
    </citation>
    <scope>NUCLEOTIDE SEQUENCE</scope>
    <source>
        <strain evidence="1">77416</strain>
    </source>
</reference>